<organism evidence="10 11">
    <name type="scientific">Piloderma croceum (strain F 1598)</name>
    <dbReference type="NCBI Taxonomy" id="765440"/>
    <lineage>
        <taxon>Eukaryota</taxon>
        <taxon>Fungi</taxon>
        <taxon>Dikarya</taxon>
        <taxon>Basidiomycota</taxon>
        <taxon>Agaricomycotina</taxon>
        <taxon>Agaricomycetes</taxon>
        <taxon>Agaricomycetidae</taxon>
        <taxon>Atheliales</taxon>
        <taxon>Atheliaceae</taxon>
        <taxon>Piloderma</taxon>
    </lineage>
</organism>
<reference evidence="10 11" key="1">
    <citation type="submission" date="2014-04" db="EMBL/GenBank/DDBJ databases">
        <authorList>
            <consortium name="DOE Joint Genome Institute"/>
            <person name="Kuo A."/>
            <person name="Tarkka M."/>
            <person name="Buscot F."/>
            <person name="Kohler A."/>
            <person name="Nagy L.G."/>
            <person name="Floudas D."/>
            <person name="Copeland A."/>
            <person name="Barry K.W."/>
            <person name="Cichocki N."/>
            <person name="Veneault-Fourrey C."/>
            <person name="LaButti K."/>
            <person name="Lindquist E.A."/>
            <person name="Lipzen A."/>
            <person name="Lundell T."/>
            <person name="Morin E."/>
            <person name="Murat C."/>
            <person name="Sun H."/>
            <person name="Tunlid A."/>
            <person name="Henrissat B."/>
            <person name="Grigoriev I.V."/>
            <person name="Hibbett D.S."/>
            <person name="Martin F."/>
            <person name="Nordberg H.P."/>
            <person name="Cantor M.N."/>
            <person name="Hua S.X."/>
        </authorList>
    </citation>
    <scope>NUCLEOTIDE SEQUENCE [LARGE SCALE GENOMIC DNA]</scope>
    <source>
        <strain evidence="10 11">F 1598</strain>
    </source>
</reference>
<comment type="subcellular location">
    <subcellularLocation>
        <location evidence="1 8">Mitochondrion</location>
    </subcellularLocation>
</comment>
<evidence type="ECO:0000256" key="4">
    <source>
        <dbReference type="ARBA" id="ARBA00022688"/>
    </source>
</evidence>
<evidence type="ECO:0000256" key="3">
    <source>
        <dbReference type="ARBA" id="ARBA00010766"/>
    </source>
</evidence>
<dbReference type="GO" id="GO:0008289">
    <property type="term" value="F:lipid binding"/>
    <property type="evidence" value="ECO:0007669"/>
    <property type="project" value="UniProtKB-UniRule"/>
</dbReference>
<dbReference type="GO" id="GO:0006744">
    <property type="term" value="P:ubiquinone biosynthetic process"/>
    <property type="evidence" value="ECO:0007669"/>
    <property type="project" value="UniProtKB-UniRule"/>
</dbReference>
<evidence type="ECO:0000256" key="2">
    <source>
        <dbReference type="ARBA" id="ARBA00004749"/>
    </source>
</evidence>
<keyword evidence="5" id="KW-0809">Transit peptide</keyword>
<evidence type="ECO:0000259" key="9">
    <source>
        <dbReference type="Pfam" id="PF08511"/>
    </source>
</evidence>
<accession>A0A0C3FYV2</accession>
<dbReference type="PANTHER" id="PTHR21427:SF19">
    <property type="entry name" value="UBIQUINONE BIOSYNTHESIS PROTEIN COQ9, MITOCHONDRIAL"/>
    <property type="match status" value="1"/>
</dbReference>
<evidence type="ECO:0000313" key="11">
    <source>
        <dbReference type="Proteomes" id="UP000054166"/>
    </source>
</evidence>
<evidence type="ECO:0000256" key="5">
    <source>
        <dbReference type="ARBA" id="ARBA00022946"/>
    </source>
</evidence>
<dbReference type="UniPathway" id="UPA00232"/>
<dbReference type="PANTHER" id="PTHR21427">
    <property type="entry name" value="UBIQUINONE BIOSYNTHESIS PROTEIN COQ9, MITOCHONDRIAL"/>
    <property type="match status" value="1"/>
</dbReference>
<dbReference type="Pfam" id="PF08511">
    <property type="entry name" value="COQ9"/>
    <property type="match status" value="1"/>
</dbReference>
<evidence type="ECO:0000256" key="1">
    <source>
        <dbReference type="ARBA" id="ARBA00004173"/>
    </source>
</evidence>
<evidence type="ECO:0000256" key="7">
    <source>
        <dbReference type="ARBA" id="ARBA00023128"/>
    </source>
</evidence>
<evidence type="ECO:0000313" key="10">
    <source>
        <dbReference type="EMBL" id="KIM84809.1"/>
    </source>
</evidence>
<dbReference type="EMBL" id="KN832986">
    <property type="protein sequence ID" value="KIM84809.1"/>
    <property type="molecule type" value="Genomic_DNA"/>
</dbReference>
<dbReference type="Proteomes" id="UP000054166">
    <property type="component" value="Unassembled WGS sequence"/>
</dbReference>
<keyword evidence="11" id="KW-1185">Reference proteome</keyword>
<comment type="pathway">
    <text evidence="2 8">Cofactor biosynthesis; ubiquinone biosynthesis.</text>
</comment>
<dbReference type="InterPro" id="IPR012762">
    <property type="entry name" value="Ubiq_biosynth_COQ9"/>
</dbReference>
<feature type="domain" description="COQ9 C-terminal" evidence="9">
    <location>
        <begin position="118"/>
        <end position="176"/>
    </location>
</feature>
<dbReference type="FunCoup" id="A0A0C3FYV2">
    <property type="interactions" value="148"/>
</dbReference>
<protein>
    <recommendedName>
        <fullName evidence="8">Ubiquinone biosynthesis protein</fullName>
    </recommendedName>
</protein>
<dbReference type="STRING" id="765440.A0A0C3FYV2"/>
<keyword evidence="6 8" id="KW-0446">Lipid-binding</keyword>
<comment type="similarity">
    <text evidence="3 8">Belongs to the COQ9 family.</text>
</comment>
<gene>
    <name evidence="10" type="ORF">PILCRDRAFT_817609</name>
</gene>
<evidence type="ECO:0000256" key="6">
    <source>
        <dbReference type="ARBA" id="ARBA00023121"/>
    </source>
</evidence>
<dbReference type="HOGENOM" id="CLU_086708_0_0_1"/>
<dbReference type="InParanoid" id="A0A0C3FYV2"/>
<dbReference type="AlphaFoldDB" id="A0A0C3FYV2"/>
<keyword evidence="4 8" id="KW-0831">Ubiquinone biosynthesis</keyword>
<proteinExistence type="inferred from homology"/>
<dbReference type="InterPro" id="IPR013718">
    <property type="entry name" value="COQ9_C"/>
</dbReference>
<dbReference type="GO" id="GO:0005743">
    <property type="term" value="C:mitochondrial inner membrane"/>
    <property type="evidence" value="ECO:0007669"/>
    <property type="project" value="TreeGrafter"/>
</dbReference>
<sequence length="210" mass="22849">MSSSSRLLQLAIPLVKTHGFTRKTLSLSALSLPTPHTEPLSDTAISSLWGQGDDARRTLITAWLDDARQQMKNVQSPTIPEVLRARLECNEPVLSYLPEAFALLASPTSGLPPLDIRPGLRHAATVADEACWITKDAATGTSWYTRRASLATIYAVAELHQITSPKTAYHFLDSLLDASSAIKSSLDEAELFTSYIVKGWAGIIKSKGIF</sequence>
<name>A0A0C3FYV2_PILCF</name>
<keyword evidence="7 8" id="KW-0496">Mitochondrion</keyword>
<dbReference type="OrthoDB" id="619536at2759"/>
<reference evidence="11" key="2">
    <citation type="submission" date="2015-01" db="EMBL/GenBank/DDBJ databases">
        <title>Evolutionary Origins and Diversification of the Mycorrhizal Mutualists.</title>
        <authorList>
            <consortium name="DOE Joint Genome Institute"/>
            <consortium name="Mycorrhizal Genomics Consortium"/>
            <person name="Kohler A."/>
            <person name="Kuo A."/>
            <person name="Nagy L.G."/>
            <person name="Floudas D."/>
            <person name="Copeland A."/>
            <person name="Barry K.W."/>
            <person name="Cichocki N."/>
            <person name="Veneault-Fourrey C."/>
            <person name="LaButti K."/>
            <person name="Lindquist E.A."/>
            <person name="Lipzen A."/>
            <person name="Lundell T."/>
            <person name="Morin E."/>
            <person name="Murat C."/>
            <person name="Riley R."/>
            <person name="Ohm R."/>
            <person name="Sun H."/>
            <person name="Tunlid A."/>
            <person name="Henrissat B."/>
            <person name="Grigoriev I.V."/>
            <person name="Hibbett D.S."/>
            <person name="Martin F."/>
        </authorList>
    </citation>
    <scope>NUCLEOTIDE SEQUENCE [LARGE SCALE GENOMIC DNA]</scope>
    <source>
        <strain evidence="11">F 1598</strain>
    </source>
</reference>
<evidence type="ECO:0000256" key="8">
    <source>
        <dbReference type="RuleBase" id="RU366063"/>
    </source>
</evidence>
<comment type="function">
    <text evidence="8">Membrane-associated protein that warps the membrane surface to access and bind aromatic isoprenes with high specificity, including ubiquinone (CoQ) isoprene intermediates and presents them directly to Coq7, therefore facilitating the Coq7-mediated hydroxylase step. Participates in the biosynthesis of coenzyme Q, also named ubiquinone, an essential lipid-soluble electron transporter for aerobic cellular respiration.</text>
</comment>